<evidence type="ECO:0000313" key="3">
    <source>
        <dbReference type="EMBL" id="PHQ50706.1"/>
    </source>
</evidence>
<organism evidence="3 4">
    <name type="scientific">Streptomyces cinnamoneus</name>
    <name type="common">Streptoverticillium cinnamoneum</name>
    <dbReference type="NCBI Taxonomy" id="53446"/>
    <lineage>
        <taxon>Bacteria</taxon>
        <taxon>Bacillati</taxon>
        <taxon>Actinomycetota</taxon>
        <taxon>Actinomycetes</taxon>
        <taxon>Kitasatosporales</taxon>
        <taxon>Streptomycetaceae</taxon>
        <taxon>Streptomyces</taxon>
        <taxon>Streptomyces cinnamoneus group</taxon>
    </lineage>
</organism>
<dbReference type="RefSeq" id="WP_099199996.1">
    <property type="nucleotide sequence ID" value="NZ_JBIRXA010000005.1"/>
</dbReference>
<dbReference type="AlphaFoldDB" id="A0A2G1XHK0"/>
<evidence type="ECO:0000256" key="1">
    <source>
        <dbReference type="SAM" id="MobiDB-lite"/>
    </source>
</evidence>
<keyword evidence="2" id="KW-1133">Transmembrane helix</keyword>
<keyword evidence="4" id="KW-1185">Reference proteome</keyword>
<dbReference type="EMBL" id="NHZO01000148">
    <property type="protein sequence ID" value="PHQ50706.1"/>
    <property type="molecule type" value="Genomic_DNA"/>
</dbReference>
<keyword evidence="2" id="KW-0812">Transmembrane</keyword>
<proteinExistence type="predicted"/>
<sequence length="158" mass="16504">MASSEWSSEAVETDLTQTEGLPSQRGRSVDDGGIADALRAATDDASSREVSEVEVSSLFQTPLFRFEGKFRTNGEESSPANRSIAAALVVVLAMAGGLAFAWIFLGAVDAGVVMTWTLVIIAAGFVLAWRLGHERPESKSPGAGEPPAGPRGEGPSAR</sequence>
<accession>A0A2G1XHK0</accession>
<dbReference type="Proteomes" id="UP000222531">
    <property type="component" value="Unassembled WGS sequence"/>
</dbReference>
<feature type="transmembrane region" description="Helical" evidence="2">
    <location>
        <begin position="111"/>
        <end position="129"/>
    </location>
</feature>
<feature type="region of interest" description="Disordered" evidence="1">
    <location>
        <begin position="1"/>
        <end position="32"/>
    </location>
</feature>
<evidence type="ECO:0000313" key="4">
    <source>
        <dbReference type="Proteomes" id="UP000222531"/>
    </source>
</evidence>
<feature type="transmembrane region" description="Helical" evidence="2">
    <location>
        <begin position="84"/>
        <end position="105"/>
    </location>
</feature>
<gene>
    <name evidence="3" type="ORF">BLA24_18140</name>
</gene>
<keyword evidence="2" id="KW-0472">Membrane</keyword>
<reference evidence="3 4" key="1">
    <citation type="journal article" date="2017" name="Biochemistry">
        <title>Identification of the Biosynthetic Pathway for the Antibiotic Bicyclomycin.</title>
        <authorList>
            <person name="Patteson J."/>
            <person name="Cai W."/>
            <person name="Johnson R.A."/>
            <person name="Santa Maria K."/>
            <person name="Li B."/>
        </authorList>
    </citation>
    <scope>NUCLEOTIDE SEQUENCE [LARGE SCALE GENOMIC DNA]</scope>
    <source>
        <strain evidence="3 4">ATCC 21532</strain>
    </source>
</reference>
<name>A0A2G1XHK0_STRCJ</name>
<feature type="region of interest" description="Disordered" evidence="1">
    <location>
        <begin position="135"/>
        <end position="158"/>
    </location>
</feature>
<protein>
    <submittedName>
        <fullName evidence="3">Uncharacterized protein</fullName>
    </submittedName>
</protein>
<comment type="caution">
    <text evidence="3">The sequence shown here is derived from an EMBL/GenBank/DDBJ whole genome shotgun (WGS) entry which is preliminary data.</text>
</comment>
<evidence type="ECO:0000256" key="2">
    <source>
        <dbReference type="SAM" id="Phobius"/>
    </source>
</evidence>